<dbReference type="InterPro" id="IPR004709">
    <property type="entry name" value="NaH_exchanger"/>
</dbReference>
<evidence type="ECO:0000256" key="1">
    <source>
        <dbReference type="ARBA" id="ARBA00004520"/>
    </source>
</evidence>
<organism evidence="16 17">
    <name type="scientific">Clupea harengus</name>
    <name type="common">Atlantic herring</name>
    <dbReference type="NCBI Taxonomy" id="7950"/>
    <lineage>
        <taxon>Eukaryota</taxon>
        <taxon>Metazoa</taxon>
        <taxon>Chordata</taxon>
        <taxon>Craniata</taxon>
        <taxon>Vertebrata</taxon>
        <taxon>Euteleostomi</taxon>
        <taxon>Actinopterygii</taxon>
        <taxon>Neopterygii</taxon>
        <taxon>Teleostei</taxon>
        <taxon>Clupei</taxon>
        <taxon>Clupeiformes</taxon>
        <taxon>Clupeoidei</taxon>
        <taxon>Clupeidae</taxon>
        <taxon>Clupea</taxon>
    </lineage>
</organism>
<dbReference type="PANTHER" id="PTHR10110:SF90">
    <property type="entry name" value="SODIUM_HYDROGEN EXCHANGER 3"/>
    <property type="match status" value="1"/>
</dbReference>
<evidence type="ECO:0000256" key="13">
    <source>
        <dbReference type="SAM" id="Phobius"/>
    </source>
</evidence>
<comment type="subcellular location">
    <subcellularLocation>
        <location evidence="1">Early endosome membrane</location>
        <topology evidence="1">Multi-pass membrane protein</topology>
    </subcellularLocation>
</comment>
<dbReference type="GO" id="GO:0051453">
    <property type="term" value="P:regulation of intracellular pH"/>
    <property type="evidence" value="ECO:0007669"/>
    <property type="project" value="TreeGrafter"/>
</dbReference>
<evidence type="ECO:0000313" key="16">
    <source>
        <dbReference type="Proteomes" id="UP000515152"/>
    </source>
</evidence>
<keyword evidence="7 11" id="KW-0406">Ion transport</keyword>
<protein>
    <recommendedName>
        <fullName evidence="11">Sodium/hydrogen exchanger</fullName>
    </recommendedName>
</protein>
<feature type="transmembrane region" description="Helical" evidence="13">
    <location>
        <begin position="294"/>
        <end position="318"/>
    </location>
</feature>
<evidence type="ECO:0000256" key="6">
    <source>
        <dbReference type="ARBA" id="ARBA00023053"/>
    </source>
</evidence>
<feature type="transmembrane region" description="Helical" evidence="13">
    <location>
        <begin position="219"/>
        <end position="243"/>
    </location>
</feature>
<comment type="similarity">
    <text evidence="11">Belongs to the monovalent cation:proton antiporter 1 (CPA1) transporter (TC 2.A.36) family.</text>
</comment>
<dbReference type="PANTHER" id="PTHR10110">
    <property type="entry name" value="SODIUM/HYDROGEN EXCHANGER"/>
    <property type="match status" value="1"/>
</dbReference>
<dbReference type="InterPro" id="IPR006153">
    <property type="entry name" value="Cation/H_exchanger_TM"/>
</dbReference>
<evidence type="ECO:0000256" key="9">
    <source>
        <dbReference type="ARBA" id="ARBA00023201"/>
    </source>
</evidence>
<keyword evidence="2 11" id="KW-0813">Transport</keyword>
<feature type="chain" id="PRO_5035429091" description="Sodium/hydrogen exchanger" evidence="14">
    <location>
        <begin position="24"/>
        <end position="951"/>
    </location>
</feature>
<dbReference type="GO" id="GO:0015386">
    <property type="term" value="F:potassium:proton antiporter activity"/>
    <property type="evidence" value="ECO:0007669"/>
    <property type="project" value="TreeGrafter"/>
</dbReference>
<dbReference type="GeneID" id="105901967"/>
<feature type="transmembrane region" description="Helical" evidence="13">
    <location>
        <begin position="127"/>
        <end position="145"/>
    </location>
</feature>
<dbReference type="RefSeq" id="XP_042566576.1">
    <property type="nucleotide sequence ID" value="XM_042710642.1"/>
</dbReference>
<feature type="transmembrane region" description="Helical" evidence="13">
    <location>
        <begin position="252"/>
        <end position="274"/>
    </location>
</feature>
<keyword evidence="9 11" id="KW-0739">Sodium transport</keyword>
<keyword evidence="3 11" id="KW-0812">Transmembrane</keyword>
<keyword evidence="6" id="KW-0915">Sodium</keyword>
<dbReference type="GO" id="GO:0031526">
    <property type="term" value="C:brush border membrane"/>
    <property type="evidence" value="ECO:0007669"/>
    <property type="project" value="TreeGrafter"/>
</dbReference>
<keyword evidence="16" id="KW-1185">Reference proteome</keyword>
<evidence type="ECO:0000256" key="4">
    <source>
        <dbReference type="ARBA" id="ARBA00022729"/>
    </source>
</evidence>
<dbReference type="Proteomes" id="UP000515152">
    <property type="component" value="Chromosome 19"/>
</dbReference>
<keyword evidence="11" id="KW-0050">Antiport</keyword>
<evidence type="ECO:0000256" key="5">
    <source>
        <dbReference type="ARBA" id="ARBA00022989"/>
    </source>
</evidence>
<feature type="transmembrane region" description="Helical" evidence="13">
    <location>
        <begin position="157"/>
        <end position="174"/>
    </location>
</feature>
<feature type="domain" description="Cation/H+ exchanger transmembrane" evidence="15">
    <location>
        <begin position="120"/>
        <end position="505"/>
    </location>
</feature>
<dbReference type="GO" id="GO:0015385">
    <property type="term" value="F:sodium:proton antiporter activity"/>
    <property type="evidence" value="ECO:0007669"/>
    <property type="project" value="InterPro"/>
</dbReference>
<dbReference type="KEGG" id="char:105901967"/>
<feature type="transmembrane region" description="Helical" evidence="13">
    <location>
        <begin position="380"/>
        <end position="402"/>
    </location>
</feature>
<evidence type="ECO:0000256" key="2">
    <source>
        <dbReference type="ARBA" id="ARBA00022448"/>
    </source>
</evidence>
<evidence type="ECO:0000256" key="12">
    <source>
        <dbReference type="SAM" id="MobiDB-lite"/>
    </source>
</evidence>
<feature type="signal peptide" evidence="14">
    <location>
        <begin position="1"/>
        <end position="23"/>
    </location>
</feature>
<reference evidence="17" key="1">
    <citation type="submission" date="2025-08" db="UniProtKB">
        <authorList>
            <consortium name="RefSeq"/>
        </authorList>
    </citation>
    <scope>IDENTIFICATION</scope>
</reference>
<keyword evidence="5 13" id="KW-1133">Transmembrane helix</keyword>
<comment type="function">
    <text evidence="10">Plasma membrane Na(+)/H(+) antiporter. Exchanges intracellular H(+) ions for extracellular Na(+) in 1:1 stoichiometry, playing a key role in salt and fluid absorption and pH homeostasis. Major apical Na(+)/H(+) exchanger in kidney and intestine playing an important role in renal and intestine Na(+) absorption and blood pressure regulation.</text>
</comment>
<gene>
    <name evidence="17" type="primary">LOC105901967</name>
</gene>
<dbReference type="GO" id="GO:0031901">
    <property type="term" value="C:early endosome membrane"/>
    <property type="evidence" value="ECO:0007669"/>
    <property type="project" value="UniProtKB-SubCell"/>
</dbReference>
<dbReference type="NCBIfam" id="TIGR00840">
    <property type="entry name" value="b_cpa1"/>
    <property type="match status" value="1"/>
</dbReference>
<feature type="transmembrane region" description="Helical" evidence="13">
    <location>
        <begin position="478"/>
        <end position="497"/>
    </location>
</feature>
<feature type="transmembrane region" description="Helical" evidence="13">
    <location>
        <begin position="347"/>
        <end position="368"/>
    </location>
</feature>
<feature type="region of interest" description="Disordered" evidence="12">
    <location>
        <begin position="22"/>
        <end position="52"/>
    </location>
</feature>
<evidence type="ECO:0000313" key="17">
    <source>
        <dbReference type="RefSeq" id="XP_042566576.1"/>
    </source>
</evidence>
<feature type="transmembrane region" description="Helical" evidence="13">
    <location>
        <begin position="186"/>
        <end position="207"/>
    </location>
</feature>
<name>A0A8M1KR91_CLUHA</name>
<feature type="transmembrane region" description="Helical" evidence="13">
    <location>
        <begin position="414"/>
        <end position="436"/>
    </location>
</feature>
<evidence type="ECO:0000256" key="10">
    <source>
        <dbReference type="ARBA" id="ARBA00045831"/>
    </source>
</evidence>
<dbReference type="GO" id="GO:0098719">
    <property type="term" value="P:sodium ion import across plasma membrane"/>
    <property type="evidence" value="ECO:0007669"/>
    <property type="project" value="TreeGrafter"/>
</dbReference>
<keyword evidence="4 14" id="KW-0732">Signal</keyword>
<feature type="compositionally biased region" description="Basic and acidic residues" evidence="12">
    <location>
        <begin position="942"/>
        <end position="951"/>
    </location>
</feature>
<feature type="transmembrane region" description="Helical" evidence="13">
    <location>
        <begin position="98"/>
        <end position="115"/>
    </location>
</feature>
<proteinExistence type="inferred from homology"/>
<keyword evidence="8 13" id="KW-0472">Membrane</keyword>
<dbReference type="Pfam" id="PF00999">
    <property type="entry name" value="Na_H_Exchanger"/>
    <property type="match status" value="1"/>
</dbReference>
<evidence type="ECO:0000256" key="14">
    <source>
        <dbReference type="SAM" id="SignalP"/>
    </source>
</evidence>
<dbReference type="OrthoDB" id="196264at2759"/>
<feature type="transmembrane region" description="Helical" evidence="13">
    <location>
        <begin position="325"/>
        <end position="341"/>
    </location>
</feature>
<evidence type="ECO:0000256" key="3">
    <source>
        <dbReference type="ARBA" id="ARBA00022692"/>
    </source>
</evidence>
<evidence type="ECO:0000256" key="8">
    <source>
        <dbReference type="ARBA" id="ARBA00023136"/>
    </source>
</evidence>
<sequence>MHVAHSCLLGLVLLTSLTHEVPTEESSGSPSKHLVNETRHHGSAHHLETDSRVLRVSSGRTQDEAVLHNSGNHESAHQPKNISEVAIVSFKWDHVQEPYVIVLWIFVAGMSKLVLELNHHVTSVIPESGLLILIGFVLGGIVWGADKAQTFTLTPTVFFFYLLPQIILDAGYFMPNKLFFSNMGAILIYAVIGTCWNAGAVGLSLWGCYEGGAMGNLDIGLLQFLLFGSLISAVDPVAVIAVFEEVHVNEVLFILVFGESLLNDGVTVVLYNVFDSFVSLGGPNIDAVEIIRGIISFFVVAFGGALVGVLFAVLLSLITRYTKNIQIIEAGFIFVLGYLSYLTAEMLSLSAILSITFCGVCCQKYINANMDERSVTTVRYVMKVFANGSETMIFVFLGVTAIDKAIWVWNTGFILLTLFFVLLYRFIGVFVLTWILNKNRLVPIELIDQVVMSYGGLRGAVAYGLAVMLDDKKITEKNLMISTTLIVIYFTVILQGVTMKPLVQWLKVKRAAETEIKLVEKVNNRAFDHILCAVEDICGRIGDKWWTRGWKRFERNYISWLLMKPKPRKSKDQLFGIFHKLNLEDAMNYITEGERRGSLAFLKKEDDVQVDFKKKFGTDVEDMMPDIMVDTEHSGTDHVPVISFMRDPVPSVSLDMHEQDLQGMRGGVDAHHLLQEHLYRSRKHHRHKYSRSNFSINQSEDEVQEIFQRTMRSRLESFKSTKMGVAPGKVITKHPQKERQQKVRGHPKNFLVFYLSATGKNPKSHCVKNKEFQIYLESPWSFVKSFKSNVFNFFLCLYHTSYRNVISLQMANGKPTDRSRSHPYGDEDFEFSASASASDSASGGEGATAGGYSFRTPYTVGAGIENPAFMPEMDTPPPMHAPPWLNQPETDGTVVASQRAQRRLPWTPSQIRRLAPLRVSTRSEDSFVMADILSPDVDPEDPQPRQDRSHK</sequence>
<dbReference type="InterPro" id="IPR018422">
    <property type="entry name" value="Cation/H_exchanger_CPA1"/>
</dbReference>
<feature type="compositionally biased region" description="Basic and acidic residues" evidence="12">
    <location>
        <begin position="34"/>
        <end position="52"/>
    </location>
</feature>
<accession>A0A8M1KR91</accession>
<dbReference type="AlphaFoldDB" id="A0A8M1KR91"/>
<feature type="region of interest" description="Disordered" evidence="12">
    <location>
        <begin position="924"/>
        <end position="951"/>
    </location>
</feature>
<evidence type="ECO:0000259" key="15">
    <source>
        <dbReference type="Pfam" id="PF00999"/>
    </source>
</evidence>
<evidence type="ECO:0000256" key="11">
    <source>
        <dbReference type="RuleBase" id="RU003722"/>
    </source>
</evidence>
<evidence type="ECO:0000256" key="7">
    <source>
        <dbReference type="ARBA" id="ARBA00023065"/>
    </source>
</evidence>